<name>A0A9W8WY79_9PLEO</name>
<dbReference type="CDD" id="cd01065">
    <property type="entry name" value="NAD_bind_Shikimate_DH"/>
    <property type="match status" value="1"/>
</dbReference>
<comment type="caution">
    <text evidence="2">The sequence shown here is derived from an EMBL/GenBank/DDBJ whole genome shotgun (WGS) entry which is preliminary data.</text>
</comment>
<dbReference type="InterPro" id="IPR022893">
    <property type="entry name" value="Shikimate_DH_fam"/>
</dbReference>
<dbReference type="PANTHER" id="PTHR21089">
    <property type="entry name" value="SHIKIMATE DEHYDROGENASE"/>
    <property type="match status" value="1"/>
</dbReference>
<dbReference type="Gene3D" id="3.40.50.10860">
    <property type="entry name" value="Leucine Dehydrogenase, chain A, domain 1"/>
    <property type="match status" value="1"/>
</dbReference>
<dbReference type="Gene3D" id="3.40.50.720">
    <property type="entry name" value="NAD(P)-binding Rossmann-like Domain"/>
    <property type="match status" value="1"/>
</dbReference>
<feature type="domain" description="Shikimate dehydrogenase substrate binding N-terminal" evidence="1">
    <location>
        <begin position="22"/>
        <end position="102"/>
    </location>
</feature>
<dbReference type="InterPro" id="IPR013708">
    <property type="entry name" value="Shikimate_DH-bd_N"/>
</dbReference>
<evidence type="ECO:0000259" key="1">
    <source>
        <dbReference type="Pfam" id="PF08501"/>
    </source>
</evidence>
<dbReference type="OrthoDB" id="204377at2759"/>
<dbReference type="AlphaFoldDB" id="A0A9W8WY79"/>
<dbReference type="GO" id="GO:0004764">
    <property type="term" value="F:shikimate 3-dehydrogenase (NADP+) activity"/>
    <property type="evidence" value="ECO:0007669"/>
    <property type="project" value="InterPro"/>
</dbReference>
<dbReference type="EMBL" id="JAPEUV010000053">
    <property type="protein sequence ID" value="KAJ4336070.1"/>
    <property type="molecule type" value="Genomic_DNA"/>
</dbReference>
<dbReference type="PANTHER" id="PTHR21089:SF26">
    <property type="entry name" value="AROM POLYPEPTIDE, PUTATIVE-RELATED"/>
    <property type="match status" value="1"/>
</dbReference>
<dbReference type="Proteomes" id="UP001140562">
    <property type="component" value="Unassembled WGS sequence"/>
</dbReference>
<evidence type="ECO:0000313" key="2">
    <source>
        <dbReference type="EMBL" id="KAJ4336070.1"/>
    </source>
</evidence>
<reference evidence="2" key="1">
    <citation type="submission" date="2022-10" db="EMBL/GenBank/DDBJ databases">
        <title>Tapping the CABI collections for fungal endophytes: first genome assemblies for Collariella, Neodidymelliopsis, Ascochyta clinopodiicola, Didymella pomorum, Didymosphaeria variabile, Neocosmospora piperis and Neocucurbitaria cava.</title>
        <authorList>
            <person name="Hill R."/>
        </authorList>
    </citation>
    <scope>NUCLEOTIDE SEQUENCE</scope>
    <source>
        <strain evidence="2">IMI 360193</strain>
    </source>
</reference>
<organism evidence="2 3">
    <name type="scientific">Didymella glomerata</name>
    <dbReference type="NCBI Taxonomy" id="749621"/>
    <lineage>
        <taxon>Eukaryota</taxon>
        <taxon>Fungi</taxon>
        <taxon>Dikarya</taxon>
        <taxon>Ascomycota</taxon>
        <taxon>Pezizomycotina</taxon>
        <taxon>Dothideomycetes</taxon>
        <taxon>Pleosporomycetidae</taxon>
        <taxon>Pleosporales</taxon>
        <taxon>Pleosporineae</taxon>
        <taxon>Didymellaceae</taxon>
        <taxon>Didymella</taxon>
    </lineage>
</organism>
<evidence type="ECO:0000313" key="3">
    <source>
        <dbReference type="Proteomes" id="UP001140562"/>
    </source>
</evidence>
<dbReference type="SUPFAM" id="SSF53223">
    <property type="entry name" value="Aminoacid dehydrogenase-like, N-terminal domain"/>
    <property type="match status" value="1"/>
</dbReference>
<accession>A0A9W8WY79</accession>
<protein>
    <recommendedName>
        <fullName evidence="1">Shikimate dehydrogenase substrate binding N-terminal domain-containing protein</fullName>
    </recommendedName>
</protein>
<dbReference type="InterPro" id="IPR036291">
    <property type="entry name" value="NAD(P)-bd_dom_sf"/>
</dbReference>
<dbReference type="Pfam" id="PF08501">
    <property type="entry name" value="Shikimate_dh_N"/>
    <property type="match status" value="1"/>
</dbReference>
<keyword evidence="3" id="KW-1185">Reference proteome</keyword>
<dbReference type="GO" id="GO:0019632">
    <property type="term" value="P:shikimate metabolic process"/>
    <property type="evidence" value="ECO:0007669"/>
    <property type="project" value="TreeGrafter"/>
</dbReference>
<dbReference type="SUPFAM" id="SSF51735">
    <property type="entry name" value="NAD(P)-binding Rossmann-fold domains"/>
    <property type="match status" value="1"/>
</dbReference>
<dbReference type="GO" id="GO:0009423">
    <property type="term" value="P:chorismate biosynthetic process"/>
    <property type="evidence" value="ECO:0007669"/>
    <property type="project" value="TreeGrafter"/>
</dbReference>
<dbReference type="InterPro" id="IPR046346">
    <property type="entry name" value="Aminoacid_DH-like_N_sf"/>
</dbReference>
<proteinExistence type="predicted"/>
<sequence length="316" mass="35055">MIPYRNLKTSHQDMEQRKGLHLVGIGVGHSIAPTMHNSITASLNLPWTFYATECPTLNSLLALARNPETSGLVVTMPYKTTIMPHLDALDDLAVQIGACNNVYRDPDNPSHLRGTNTDWIGIKGSLLEKSPDHQPVLNRPALIVGAGGASRAAVYALHTQFKASVIYILNRDEKEVDDLQADAKRLPNPPEIVHVKADQVKGLGTPYYVVGTVPDFEPKTIEELNVQALLKEFLGREEKGILLDMCFKPRRTRMIEAADASRWACVEGTRVIAYQIETQYRLWAGEEVANQMDAVKAREVLRVEAERSPGINLRAS</sequence>
<gene>
    <name evidence="2" type="ORF">N0V87_005650</name>
</gene>